<comment type="similarity">
    <text evidence="1">Belongs to the non-flavoprotein flavin reductase family.</text>
</comment>
<dbReference type="EMBL" id="LPUY01000012">
    <property type="protein sequence ID" value="KUP94527.1"/>
    <property type="molecule type" value="Genomic_DNA"/>
</dbReference>
<dbReference type="EC" id="1.5.1.42" evidence="4"/>
<comment type="caution">
    <text evidence="4">The sequence shown here is derived from an EMBL/GenBank/DDBJ whole genome shotgun (WGS) entry which is preliminary data.</text>
</comment>
<dbReference type="SUPFAM" id="SSF50475">
    <property type="entry name" value="FMN-binding split barrel"/>
    <property type="match status" value="1"/>
</dbReference>
<dbReference type="RefSeq" id="WP_068240048.1">
    <property type="nucleotide sequence ID" value="NZ_LPUY01000012.1"/>
</dbReference>
<dbReference type="SMART" id="SM00903">
    <property type="entry name" value="Flavin_Reduct"/>
    <property type="match status" value="1"/>
</dbReference>
<dbReference type="InterPro" id="IPR002563">
    <property type="entry name" value="Flavin_Rdtase-like_dom"/>
</dbReference>
<dbReference type="InterPro" id="IPR050268">
    <property type="entry name" value="NADH-dep_flavin_reductase"/>
</dbReference>
<dbReference type="InterPro" id="IPR012349">
    <property type="entry name" value="Split_barrel_FMN-bd"/>
</dbReference>
<keyword evidence="2 4" id="KW-0560">Oxidoreductase</keyword>
<accession>A0A132C346</accession>
<protein>
    <submittedName>
        <fullName evidence="4">FMN reductase (NADH) NtaB</fullName>
        <ecNumber evidence="4">1.5.1.42</ecNumber>
    </submittedName>
</protein>
<feature type="domain" description="Flavin reductase like" evidence="3">
    <location>
        <begin position="19"/>
        <end position="162"/>
    </location>
</feature>
<dbReference type="AlphaFoldDB" id="A0A132C346"/>
<gene>
    <name evidence="4" type="primary">ntaB_1</name>
    <name evidence="4" type="ORF">TRIHO_04530</name>
</gene>
<name>A0A132C346_9RHOB</name>
<dbReference type="OrthoDB" id="9792858at2"/>
<dbReference type="GO" id="GO:0042602">
    <property type="term" value="F:riboflavin reductase (NADPH) activity"/>
    <property type="evidence" value="ECO:0007669"/>
    <property type="project" value="TreeGrafter"/>
</dbReference>
<dbReference type="PANTHER" id="PTHR30466">
    <property type="entry name" value="FLAVIN REDUCTASE"/>
    <property type="match status" value="1"/>
</dbReference>
<evidence type="ECO:0000313" key="4">
    <source>
        <dbReference type="EMBL" id="KUP94527.1"/>
    </source>
</evidence>
<keyword evidence="5" id="KW-1185">Reference proteome</keyword>
<dbReference type="Proteomes" id="UP000068382">
    <property type="component" value="Unassembled WGS sequence"/>
</dbReference>
<evidence type="ECO:0000259" key="3">
    <source>
        <dbReference type="SMART" id="SM00903"/>
    </source>
</evidence>
<proteinExistence type="inferred from homology"/>
<evidence type="ECO:0000256" key="2">
    <source>
        <dbReference type="ARBA" id="ARBA00023002"/>
    </source>
</evidence>
<evidence type="ECO:0000256" key="1">
    <source>
        <dbReference type="ARBA" id="ARBA00008898"/>
    </source>
</evidence>
<dbReference type="Pfam" id="PF01613">
    <property type="entry name" value="Flavin_Reduct"/>
    <property type="match status" value="1"/>
</dbReference>
<reference evidence="4 5" key="1">
    <citation type="submission" date="2015-12" db="EMBL/GenBank/DDBJ databases">
        <title>Genome sequence of the marine Rhodobacteraceae strain O3.65, Candidatus Tritonibacter horizontis.</title>
        <authorList>
            <person name="Poehlein A."/>
            <person name="Giebel H.A."/>
            <person name="Voget S."/>
            <person name="Brinkhoff T."/>
        </authorList>
    </citation>
    <scope>NUCLEOTIDE SEQUENCE [LARGE SCALE GENOMIC DNA]</scope>
    <source>
        <strain evidence="4 5">O3.65</strain>
    </source>
</reference>
<dbReference type="GO" id="GO:0052874">
    <property type="term" value="F:FMN reductase (NADH) activity"/>
    <property type="evidence" value="ECO:0007669"/>
    <property type="project" value="UniProtKB-EC"/>
</dbReference>
<dbReference type="GO" id="GO:0010181">
    <property type="term" value="F:FMN binding"/>
    <property type="evidence" value="ECO:0007669"/>
    <property type="project" value="InterPro"/>
</dbReference>
<evidence type="ECO:0000313" key="5">
    <source>
        <dbReference type="Proteomes" id="UP000068382"/>
    </source>
</evidence>
<sequence length="167" mass="18250">MSDDTELDQIESRLLRDVFGCFATGVTVVTSLGDTGRPVGLVVNSFSSVSLDPPQILWSIGLNSPSRDAFCAHEGFAVNIMGADAKDETMRFCTPAEDKFAGVDWWAGHFGVPVLRSALATLECRTEKRIISGDHEIFIGRVLRVDHQDVAPLLFHRGRFAEMGPAL</sequence>
<organism evidence="4 5">
    <name type="scientific">Tritonibacter horizontis</name>
    <dbReference type="NCBI Taxonomy" id="1768241"/>
    <lineage>
        <taxon>Bacteria</taxon>
        <taxon>Pseudomonadati</taxon>
        <taxon>Pseudomonadota</taxon>
        <taxon>Alphaproteobacteria</taxon>
        <taxon>Rhodobacterales</taxon>
        <taxon>Paracoccaceae</taxon>
        <taxon>Tritonibacter</taxon>
    </lineage>
</organism>
<dbReference type="PANTHER" id="PTHR30466:SF11">
    <property type="entry name" value="FLAVIN-DEPENDENT MONOOXYGENASE, REDUCTASE SUBUNIT HSAB"/>
    <property type="match status" value="1"/>
</dbReference>
<dbReference type="Gene3D" id="2.30.110.10">
    <property type="entry name" value="Electron Transport, Fmn-binding Protein, Chain A"/>
    <property type="match status" value="1"/>
</dbReference>